<evidence type="ECO:0000313" key="2">
    <source>
        <dbReference type="EMBL" id="SYX85621.1"/>
    </source>
</evidence>
<organism evidence="2 3">
    <name type="scientific">Paenibacillus alvei</name>
    <name type="common">Bacillus alvei</name>
    <dbReference type="NCBI Taxonomy" id="44250"/>
    <lineage>
        <taxon>Bacteria</taxon>
        <taxon>Bacillati</taxon>
        <taxon>Bacillota</taxon>
        <taxon>Bacilli</taxon>
        <taxon>Bacillales</taxon>
        <taxon>Paenibacillaceae</taxon>
        <taxon>Paenibacillus</taxon>
    </lineage>
</organism>
<dbReference type="PANTHER" id="PTHR46401:SF8">
    <property type="entry name" value="BLL6006 PROTEIN"/>
    <property type="match status" value="1"/>
</dbReference>
<dbReference type="Proteomes" id="UP000304148">
    <property type="component" value="Chromosome"/>
</dbReference>
<dbReference type="SUPFAM" id="SSF53756">
    <property type="entry name" value="UDP-Glycosyltransferase/glycogen phosphorylase"/>
    <property type="match status" value="1"/>
</dbReference>
<protein>
    <submittedName>
        <fullName evidence="2">Glycosyl transferase family 1</fullName>
    </submittedName>
</protein>
<dbReference type="AlphaFoldDB" id="A0A383RG32"/>
<accession>A0A383RG32</accession>
<name>A0A383RG32_PAEAL</name>
<dbReference type="PANTHER" id="PTHR46401">
    <property type="entry name" value="GLYCOSYLTRANSFERASE WBBK-RELATED"/>
    <property type="match status" value="1"/>
</dbReference>
<dbReference type="EMBL" id="LS992241">
    <property type="protein sequence ID" value="SYX85621.1"/>
    <property type="molecule type" value="Genomic_DNA"/>
</dbReference>
<sequence length="391" mass="43696">MRIMIWCANLISAGGGARLLSNMLPAMARQVDIDLIRLVIAPDTKFKERIDTASYPNIDIVYFNGSIQSPEARVLLADCHVVYFFWPHGPAYVKVDLPTICTFHDATVFDFVPPYVSGAVIEQAWREAKEWLSNMTSIVVSSRHVQTRLLHHFGEVGNSATIIPHAILPADPISQPVNDIVSPDVAVRLPPQYVVYPSNISPHKNHYNLLLGYSRCTAAGKVPLVLFGHNTELLRVVPPQWPEQMYVPTLISLLARTGLRLDADIYPLGFIHDSNVIPLVRNAQALIMPSMSEGGGSYPVEEALRLGVPVLCSDIPVMREHMARHSAEIIWFDPESPDSIAQALDLFFAQSSHYKSSAMQGMNDPTDTWDYIASQYIHVFRVAYLKYYGMI</sequence>
<dbReference type="Pfam" id="PF00534">
    <property type="entry name" value="Glycos_transf_1"/>
    <property type="match status" value="1"/>
</dbReference>
<evidence type="ECO:0000259" key="1">
    <source>
        <dbReference type="Pfam" id="PF00534"/>
    </source>
</evidence>
<dbReference type="GO" id="GO:0016757">
    <property type="term" value="F:glycosyltransferase activity"/>
    <property type="evidence" value="ECO:0007669"/>
    <property type="project" value="InterPro"/>
</dbReference>
<evidence type="ECO:0000313" key="3">
    <source>
        <dbReference type="Proteomes" id="UP000304148"/>
    </source>
</evidence>
<keyword evidence="2" id="KW-0808">Transferase</keyword>
<dbReference type="InterPro" id="IPR001296">
    <property type="entry name" value="Glyco_trans_1"/>
</dbReference>
<reference evidence="3" key="1">
    <citation type="submission" date="2018-08" db="EMBL/GenBank/DDBJ databases">
        <authorList>
            <person name="Chevrot R."/>
        </authorList>
    </citation>
    <scope>NUCLEOTIDE SEQUENCE [LARGE SCALE GENOMIC DNA]</scope>
</reference>
<proteinExistence type="predicted"/>
<dbReference type="RefSeq" id="WP_138187447.1">
    <property type="nucleotide sequence ID" value="NZ_LS992241.1"/>
</dbReference>
<dbReference type="Gene3D" id="3.40.50.2000">
    <property type="entry name" value="Glycogen Phosphorylase B"/>
    <property type="match status" value="1"/>
</dbReference>
<gene>
    <name evidence="2" type="ORF">PBLR_14043</name>
</gene>
<feature type="domain" description="Glycosyl transferase family 1" evidence="1">
    <location>
        <begin position="190"/>
        <end position="354"/>
    </location>
</feature>